<name>A0A7J6LTM9_PEROL</name>
<evidence type="ECO:0000256" key="1">
    <source>
        <dbReference type="ARBA" id="ARBA00022741"/>
    </source>
</evidence>
<gene>
    <name evidence="4" type="primary">RAB23</name>
    <name evidence="4" type="ORF">FOL46_005194</name>
</gene>
<dbReference type="InterPro" id="IPR005225">
    <property type="entry name" value="Small_GTP-bd"/>
</dbReference>
<keyword evidence="1" id="KW-0547">Nucleotide-binding</keyword>
<evidence type="ECO:0000313" key="4">
    <source>
        <dbReference type="EMBL" id="KAF4662669.1"/>
    </source>
</evidence>
<sequence>MFGGGGGGIGMMGTGYPYSTGMYPTYGGGYAGGLGMAGSVAQQPVLGTATEQQQQAGNNAAATPPKELHPQINLTTIIRFLTESAAVFEGLRMVLQVIRSWGSEVLGFGETGPLAGVRNSIVRFLRRVLEWFVPRLRVAREGRELQQAWEGKSAPTSGTSWLAYLFGGYVLFSLFTEYRQYQQIKRIIREGRKPRRPKEAGGESDVEELLELYKRKQREMYRRKHGNNEGVIILAALPLGIVFMIEEDVDLSMKVIVVGNGQVGKTSMITRFARGVFTQEYKKTLAVDFLEKRLWIEPAGEELTFFLWDTAGQEEYDAITRGYYKGAGAAIIAFSTIDRASFEAVESWYKKIVEECGQIVMLLVQNKVDLIDQAVVTAQEAESLSRKLRIPLYRTCVSANLNIDNAFLALGERFLAKGGHRYHQSVRHMSEYSTVSANSKGAAGGLDSASVDTHHTSSVMAANPPRGFQIGASGKTPSVQRTNGKKHPFASCSCT</sequence>
<dbReference type="PROSITE" id="PS51421">
    <property type="entry name" value="RAS"/>
    <property type="match status" value="1"/>
</dbReference>
<comment type="caution">
    <text evidence="4">The sequence shown here is derived from an EMBL/GenBank/DDBJ whole genome shotgun (WGS) entry which is preliminary data.</text>
</comment>
<keyword evidence="2" id="KW-0342">GTP-binding</keyword>
<dbReference type="AlphaFoldDB" id="A0A7J6LTM9"/>
<dbReference type="PANTHER" id="PTHR47977">
    <property type="entry name" value="RAS-RELATED PROTEIN RAB"/>
    <property type="match status" value="1"/>
</dbReference>
<dbReference type="NCBIfam" id="TIGR00231">
    <property type="entry name" value="small_GTP"/>
    <property type="match status" value="1"/>
</dbReference>
<evidence type="ECO:0000256" key="3">
    <source>
        <dbReference type="SAM" id="MobiDB-lite"/>
    </source>
</evidence>
<dbReference type="InterPro" id="IPR027417">
    <property type="entry name" value="P-loop_NTPase"/>
</dbReference>
<accession>A0A7J6LTM9</accession>
<proteinExistence type="predicted"/>
<dbReference type="InterPro" id="IPR001806">
    <property type="entry name" value="Small_GTPase"/>
</dbReference>
<dbReference type="Proteomes" id="UP000572268">
    <property type="component" value="Unassembled WGS sequence"/>
</dbReference>
<reference evidence="4 5" key="1">
    <citation type="submission" date="2020-04" db="EMBL/GenBank/DDBJ databases">
        <title>Perkinsus olseni comparative genomics.</title>
        <authorList>
            <person name="Bogema D.R."/>
        </authorList>
    </citation>
    <scope>NUCLEOTIDE SEQUENCE [LARGE SCALE GENOMIC DNA]</scope>
    <source>
        <strain evidence="4">ATCC PRA-31</strain>
    </source>
</reference>
<dbReference type="SMART" id="SM00173">
    <property type="entry name" value="RAS"/>
    <property type="match status" value="1"/>
</dbReference>
<dbReference type="SUPFAM" id="SSF52540">
    <property type="entry name" value="P-loop containing nucleoside triphosphate hydrolases"/>
    <property type="match status" value="1"/>
</dbReference>
<protein>
    <submittedName>
        <fullName evidence="4">Ras- protein Rab-23</fullName>
    </submittedName>
</protein>
<dbReference type="PRINTS" id="PR00449">
    <property type="entry name" value="RASTRNSFRMNG"/>
</dbReference>
<dbReference type="Gene3D" id="3.40.50.300">
    <property type="entry name" value="P-loop containing nucleotide triphosphate hydrolases"/>
    <property type="match status" value="1"/>
</dbReference>
<organism evidence="4 5">
    <name type="scientific">Perkinsus olseni</name>
    <name type="common">Perkinsus atlanticus</name>
    <dbReference type="NCBI Taxonomy" id="32597"/>
    <lineage>
        <taxon>Eukaryota</taxon>
        <taxon>Sar</taxon>
        <taxon>Alveolata</taxon>
        <taxon>Perkinsozoa</taxon>
        <taxon>Perkinsea</taxon>
        <taxon>Perkinsida</taxon>
        <taxon>Perkinsidae</taxon>
        <taxon>Perkinsus</taxon>
    </lineage>
</organism>
<dbReference type="EMBL" id="JABANN010000313">
    <property type="protein sequence ID" value="KAF4662669.1"/>
    <property type="molecule type" value="Genomic_DNA"/>
</dbReference>
<feature type="region of interest" description="Disordered" evidence="3">
    <location>
        <begin position="471"/>
        <end position="495"/>
    </location>
</feature>
<dbReference type="InterPro" id="IPR050227">
    <property type="entry name" value="Rab"/>
</dbReference>
<dbReference type="Pfam" id="PF00071">
    <property type="entry name" value="Ras"/>
    <property type="match status" value="1"/>
</dbReference>
<dbReference type="PROSITE" id="PS51419">
    <property type="entry name" value="RAB"/>
    <property type="match status" value="1"/>
</dbReference>
<dbReference type="GO" id="GO:0005525">
    <property type="term" value="F:GTP binding"/>
    <property type="evidence" value="ECO:0007669"/>
    <property type="project" value="UniProtKB-KW"/>
</dbReference>
<dbReference type="SMART" id="SM00176">
    <property type="entry name" value="RAN"/>
    <property type="match status" value="1"/>
</dbReference>
<dbReference type="FunFam" id="3.40.50.300:FF:001447">
    <property type="entry name" value="Ras-related protein Rab-1B"/>
    <property type="match status" value="1"/>
</dbReference>
<dbReference type="GO" id="GO:0003924">
    <property type="term" value="F:GTPase activity"/>
    <property type="evidence" value="ECO:0007669"/>
    <property type="project" value="InterPro"/>
</dbReference>
<dbReference type="SMART" id="SM00175">
    <property type="entry name" value="RAB"/>
    <property type="match status" value="1"/>
</dbReference>
<dbReference type="SMART" id="SM00174">
    <property type="entry name" value="RHO"/>
    <property type="match status" value="1"/>
</dbReference>
<dbReference type="PROSITE" id="PS51420">
    <property type="entry name" value="RHO"/>
    <property type="match status" value="1"/>
</dbReference>
<evidence type="ECO:0000313" key="5">
    <source>
        <dbReference type="Proteomes" id="UP000572268"/>
    </source>
</evidence>
<evidence type="ECO:0000256" key="2">
    <source>
        <dbReference type="ARBA" id="ARBA00023134"/>
    </source>
</evidence>